<reference evidence="4 5" key="1">
    <citation type="journal article" date="2018" name="Nat. Ecol. Evol.">
        <title>Shark genomes provide insights into elasmobranch evolution and the origin of vertebrates.</title>
        <authorList>
            <person name="Hara Y"/>
            <person name="Yamaguchi K"/>
            <person name="Onimaru K"/>
            <person name="Kadota M"/>
            <person name="Koyanagi M"/>
            <person name="Keeley SD"/>
            <person name="Tatsumi K"/>
            <person name="Tanaka K"/>
            <person name="Motone F"/>
            <person name="Kageyama Y"/>
            <person name="Nozu R"/>
            <person name="Adachi N"/>
            <person name="Nishimura O"/>
            <person name="Nakagawa R"/>
            <person name="Tanegashima C"/>
            <person name="Kiyatake I"/>
            <person name="Matsumoto R"/>
            <person name="Murakumo K"/>
            <person name="Nishida K"/>
            <person name="Terakita A"/>
            <person name="Kuratani S"/>
            <person name="Sato K"/>
            <person name="Hyodo S Kuraku.S."/>
        </authorList>
    </citation>
    <scope>NUCLEOTIDE SEQUENCE [LARGE SCALE GENOMIC DNA]</scope>
</reference>
<feature type="region of interest" description="Disordered" evidence="2">
    <location>
        <begin position="206"/>
        <end position="258"/>
    </location>
</feature>
<dbReference type="OrthoDB" id="413361at2759"/>
<dbReference type="SMART" id="SM00343">
    <property type="entry name" value="ZnF_C2HC"/>
    <property type="match status" value="1"/>
</dbReference>
<evidence type="ECO:0000256" key="1">
    <source>
        <dbReference type="PROSITE-ProRule" id="PRU00047"/>
    </source>
</evidence>
<evidence type="ECO:0000313" key="4">
    <source>
        <dbReference type="EMBL" id="GCC39761.1"/>
    </source>
</evidence>
<dbReference type="GO" id="GO:0003676">
    <property type="term" value="F:nucleic acid binding"/>
    <property type="evidence" value="ECO:0007669"/>
    <property type="project" value="InterPro"/>
</dbReference>
<protein>
    <recommendedName>
        <fullName evidence="3">CCHC-type domain-containing protein</fullName>
    </recommendedName>
</protein>
<feature type="domain" description="CCHC-type" evidence="3">
    <location>
        <begin position="191"/>
        <end position="205"/>
    </location>
</feature>
<dbReference type="Pfam" id="PF00098">
    <property type="entry name" value="zf-CCHC"/>
    <property type="match status" value="1"/>
</dbReference>
<sequence length="258" mass="28760">MKLLDRLPTLKPRHNNAEFWQRLREMQMCHNLHNRDVTGLVRTKLPENLWSRLRSVHQNGSWCANLSDSRPEQETALADFKADVSEALGHTTVDWNAIVAVTQKPGDGAQEYGTRNFESFQAHSGIPDADRQNPALIQLYKDGLGTTHPAALRTGLVPYVSFTELENWTMSLDNQALATLAALSTPKPLVCYRCRQTGHYKFNCPISFRRPGDPDLGGDSTGQGRDNPGQYRGRSPPQHATVGAPRTPANKEPPSREP</sequence>
<keyword evidence="1" id="KW-0863">Zinc-finger</keyword>
<evidence type="ECO:0000259" key="3">
    <source>
        <dbReference type="PROSITE" id="PS50158"/>
    </source>
</evidence>
<dbReference type="InterPro" id="IPR036875">
    <property type="entry name" value="Znf_CCHC_sf"/>
</dbReference>
<feature type="non-terminal residue" evidence="4">
    <location>
        <position position="258"/>
    </location>
</feature>
<evidence type="ECO:0000313" key="5">
    <source>
        <dbReference type="Proteomes" id="UP000287033"/>
    </source>
</evidence>
<dbReference type="GO" id="GO:0008270">
    <property type="term" value="F:zinc ion binding"/>
    <property type="evidence" value="ECO:0007669"/>
    <property type="project" value="UniProtKB-KW"/>
</dbReference>
<keyword evidence="1" id="KW-0479">Metal-binding</keyword>
<dbReference type="Proteomes" id="UP000287033">
    <property type="component" value="Unassembled WGS sequence"/>
</dbReference>
<organism evidence="4 5">
    <name type="scientific">Chiloscyllium punctatum</name>
    <name type="common">Brownbanded bambooshark</name>
    <name type="synonym">Hemiscyllium punctatum</name>
    <dbReference type="NCBI Taxonomy" id="137246"/>
    <lineage>
        <taxon>Eukaryota</taxon>
        <taxon>Metazoa</taxon>
        <taxon>Chordata</taxon>
        <taxon>Craniata</taxon>
        <taxon>Vertebrata</taxon>
        <taxon>Chondrichthyes</taxon>
        <taxon>Elasmobranchii</taxon>
        <taxon>Galeomorphii</taxon>
        <taxon>Galeoidea</taxon>
        <taxon>Orectolobiformes</taxon>
        <taxon>Hemiscylliidae</taxon>
        <taxon>Chiloscyllium</taxon>
    </lineage>
</organism>
<dbReference type="InterPro" id="IPR001878">
    <property type="entry name" value="Znf_CCHC"/>
</dbReference>
<keyword evidence="5" id="KW-1185">Reference proteome</keyword>
<dbReference type="AlphaFoldDB" id="A0A401TAS5"/>
<comment type="caution">
    <text evidence="4">The sequence shown here is derived from an EMBL/GenBank/DDBJ whole genome shotgun (WGS) entry which is preliminary data.</text>
</comment>
<dbReference type="EMBL" id="BEZZ01028387">
    <property type="protein sequence ID" value="GCC39761.1"/>
    <property type="molecule type" value="Genomic_DNA"/>
</dbReference>
<keyword evidence="1" id="KW-0862">Zinc</keyword>
<dbReference type="SUPFAM" id="SSF57756">
    <property type="entry name" value="Retrovirus zinc finger-like domains"/>
    <property type="match status" value="1"/>
</dbReference>
<proteinExistence type="predicted"/>
<evidence type="ECO:0000256" key="2">
    <source>
        <dbReference type="SAM" id="MobiDB-lite"/>
    </source>
</evidence>
<gene>
    <name evidence="4" type="ORF">chiPu_0023871</name>
</gene>
<dbReference type="PROSITE" id="PS50158">
    <property type="entry name" value="ZF_CCHC"/>
    <property type="match status" value="1"/>
</dbReference>
<accession>A0A401TAS5</accession>
<name>A0A401TAS5_CHIPU</name>